<keyword evidence="2" id="KW-1185">Reference proteome</keyword>
<gene>
    <name evidence="1" type="ORF">QQF64_020710</name>
</gene>
<evidence type="ECO:0000313" key="1">
    <source>
        <dbReference type="EMBL" id="KAL1249705.1"/>
    </source>
</evidence>
<sequence length="72" mass="7735">MNSRTRALTHCCSSRVGAGDKDVTVSCVDALLADMKEQTTEGKNDRGVCEWEGEHSWVAYASISTPLTLSGT</sequence>
<protein>
    <submittedName>
        <fullName evidence="1">Uncharacterized protein</fullName>
    </submittedName>
</protein>
<proteinExistence type="predicted"/>
<comment type="caution">
    <text evidence="1">The sequence shown here is derived from an EMBL/GenBank/DDBJ whole genome shotgun (WGS) entry which is preliminary data.</text>
</comment>
<accession>A0ABR3LBF1</accession>
<dbReference type="EMBL" id="JAYMGO010000023">
    <property type="protein sequence ID" value="KAL1249705.1"/>
    <property type="molecule type" value="Genomic_DNA"/>
</dbReference>
<dbReference type="Proteomes" id="UP001558613">
    <property type="component" value="Unassembled WGS sequence"/>
</dbReference>
<organism evidence="1 2">
    <name type="scientific">Cirrhinus molitorella</name>
    <name type="common">mud carp</name>
    <dbReference type="NCBI Taxonomy" id="172907"/>
    <lineage>
        <taxon>Eukaryota</taxon>
        <taxon>Metazoa</taxon>
        <taxon>Chordata</taxon>
        <taxon>Craniata</taxon>
        <taxon>Vertebrata</taxon>
        <taxon>Euteleostomi</taxon>
        <taxon>Actinopterygii</taxon>
        <taxon>Neopterygii</taxon>
        <taxon>Teleostei</taxon>
        <taxon>Ostariophysi</taxon>
        <taxon>Cypriniformes</taxon>
        <taxon>Cyprinidae</taxon>
        <taxon>Labeoninae</taxon>
        <taxon>Labeonini</taxon>
        <taxon>Cirrhinus</taxon>
    </lineage>
</organism>
<name>A0ABR3LBF1_9TELE</name>
<reference evidence="1 2" key="1">
    <citation type="submission" date="2023-09" db="EMBL/GenBank/DDBJ databases">
        <authorList>
            <person name="Wang M."/>
        </authorList>
    </citation>
    <scope>NUCLEOTIDE SEQUENCE [LARGE SCALE GENOMIC DNA]</scope>
    <source>
        <strain evidence="1">GT-2023</strain>
        <tissue evidence="1">Liver</tissue>
    </source>
</reference>
<evidence type="ECO:0000313" key="2">
    <source>
        <dbReference type="Proteomes" id="UP001558613"/>
    </source>
</evidence>